<gene>
    <name evidence="1" type="ORF">XM38_046870</name>
</gene>
<dbReference type="Pfam" id="PF07845">
    <property type="entry name" value="DUF1636"/>
    <property type="match status" value="1"/>
</dbReference>
<name>A0A1Z3HTV2_9CYAN</name>
<accession>A0A1Z3HTV2</accession>
<dbReference type="RefSeq" id="WP_088431110.1">
    <property type="nucleotide sequence ID" value="NZ_CP021983.2"/>
</dbReference>
<proteinExistence type="predicted"/>
<evidence type="ECO:0000313" key="1">
    <source>
        <dbReference type="EMBL" id="ASC73715.1"/>
    </source>
</evidence>
<sequence>MSQHMLFICTSCAFAIGQREYRGQRGGYHLWQSLLQCQQLGQLPPTVRVQPVECLSACNRFCAMVRDRPSAIAIASPAKTTLMFGDLPALDSATAIVQLATQYVTSRDGVIPRRDRPALLQKGILARIPPVLPPQS</sequence>
<organism evidence="1 2">
    <name type="scientific">Halomicronema hongdechloris C2206</name>
    <dbReference type="NCBI Taxonomy" id="1641165"/>
    <lineage>
        <taxon>Bacteria</taxon>
        <taxon>Bacillati</taxon>
        <taxon>Cyanobacteriota</taxon>
        <taxon>Cyanophyceae</taxon>
        <taxon>Nodosilineales</taxon>
        <taxon>Nodosilineaceae</taxon>
        <taxon>Halomicronema</taxon>
    </lineage>
</organism>
<dbReference type="OrthoDB" id="424426at2"/>
<dbReference type="EMBL" id="CP021983">
    <property type="protein sequence ID" value="ASC73715.1"/>
    <property type="molecule type" value="Genomic_DNA"/>
</dbReference>
<dbReference type="InterPro" id="IPR012863">
    <property type="entry name" value="DUF1636"/>
</dbReference>
<keyword evidence="2" id="KW-1185">Reference proteome</keyword>
<dbReference type="AlphaFoldDB" id="A0A1Z3HTV2"/>
<evidence type="ECO:0000313" key="2">
    <source>
        <dbReference type="Proteomes" id="UP000191901"/>
    </source>
</evidence>
<reference evidence="1 2" key="1">
    <citation type="journal article" date="2016" name="Biochim. Biophys. Acta">
        <title>Characterization of red-shifted phycobilisomes isolated from the chlorophyll f-containing cyanobacterium Halomicronema hongdechloris.</title>
        <authorList>
            <person name="Li Y."/>
            <person name="Lin Y."/>
            <person name="Garvey C.J."/>
            <person name="Birch D."/>
            <person name="Corkery R.W."/>
            <person name="Loughlin P.C."/>
            <person name="Scheer H."/>
            <person name="Willows R.D."/>
            <person name="Chen M."/>
        </authorList>
    </citation>
    <scope>NUCLEOTIDE SEQUENCE [LARGE SCALE GENOMIC DNA]</scope>
    <source>
        <strain evidence="1 2">C2206</strain>
    </source>
</reference>
<protein>
    <recommendedName>
        <fullName evidence="3">Metal-binding protein</fullName>
    </recommendedName>
</protein>
<evidence type="ECO:0008006" key="3">
    <source>
        <dbReference type="Google" id="ProtNLM"/>
    </source>
</evidence>
<dbReference type="KEGG" id="hhg:XM38_046870"/>
<dbReference type="Proteomes" id="UP000191901">
    <property type="component" value="Chromosome"/>
</dbReference>
<dbReference type="STRING" id="1641165.XM38_17835"/>